<dbReference type="Proteomes" id="UP000199580">
    <property type="component" value="Unassembled WGS sequence"/>
</dbReference>
<accession>A0A1G8V5U2</accession>
<feature type="chain" id="PRO_5011478388" evidence="3">
    <location>
        <begin position="22"/>
        <end position="443"/>
    </location>
</feature>
<name>A0A1G8V5U2_9FLAO</name>
<dbReference type="InterPro" id="IPR026444">
    <property type="entry name" value="Secre_tail"/>
</dbReference>
<dbReference type="EMBL" id="FNEZ01000002">
    <property type="protein sequence ID" value="SDJ61227.1"/>
    <property type="molecule type" value="Genomic_DNA"/>
</dbReference>
<dbReference type="SMART" id="SM01290">
    <property type="entry name" value="N-glycanase_N"/>
    <property type="match status" value="1"/>
</dbReference>
<dbReference type="Pfam" id="PF09113">
    <property type="entry name" value="N-glycanase_C"/>
    <property type="match status" value="1"/>
</dbReference>
<evidence type="ECO:0000256" key="1">
    <source>
        <dbReference type="ARBA" id="ARBA00022729"/>
    </source>
</evidence>
<sequence>MKKKLLIVFCFTFFGIFKTTAQTTVTVFNEILFYDGYASVVDFPTPDGVVRGRNDLYAKRLTDAQLQSFGNTMTINVTIKASCDNYDRIGNVNLSFFPKGAPYSASNPSKIELGRFITPFMNKNIEPTQVPYTFSVDNVAQIFKDPAIIANYDIWAELEVFGVPYAANTQVTGCAGRNDVFFGTLEFVSGSDAVNAEHNYLLPLNFKKDLNNYTEGATDVIGQTVRTITFILPEAVNDAKFHLITSNHGANSGGEEYRRRLHYIYLDGALKLTYTPGGISCEPYRMYNTQGNGIYGPNPRTDASWASNSNWCPGQVIPNREILLGNLAAGEHTFKIDVPQARFIGQQGYIPVSLYLQGTSTTGSLQTANYDTVTYSIYPNPASDVVHVDSSDPIVSIKIYNLLGQEVAKGTSETVNISQLQKGIYNINISTIQKIFTEKLIKN</sequence>
<evidence type="ECO:0000256" key="3">
    <source>
        <dbReference type="SAM" id="SignalP"/>
    </source>
</evidence>
<evidence type="ECO:0000259" key="4">
    <source>
        <dbReference type="SMART" id="SM01290"/>
    </source>
</evidence>
<protein>
    <submittedName>
        <fullName evidence="5">Por secretion system C-terminal sorting domain-containing protein</fullName>
    </submittedName>
</protein>
<feature type="domain" description="Peptide-N-glycosidase F N-terminal" evidence="4">
    <location>
        <begin position="24"/>
        <end position="173"/>
    </location>
</feature>
<dbReference type="RefSeq" id="WP_170227533.1">
    <property type="nucleotide sequence ID" value="NZ_BKAI01000003.1"/>
</dbReference>
<dbReference type="InterPro" id="IPR014784">
    <property type="entry name" value="Cu2_ascorb_mOase-like_C"/>
</dbReference>
<dbReference type="STRING" id="1128970.SAMN04487935_1191"/>
<keyword evidence="6" id="KW-1185">Reference proteome</keyword>
<reference evidence="5 6" key="1">
    <citation type="submission" date="2016-10" db="EMBL/GenBank/DDBJ databases">
        <authorList>
            <person name="de Groot N.N."/>
        </authorList>
    </citation>
    <scope>NUCLEOTIDE SEQUENCE [LARGE SCALE GENOMIC DNA]</scope>
    <source>
        <strain evidence="5 6">CGMCC 1.10076</strain>
    </source>
</reference>
<dbReference type="InterPro" id="IPR015196">
    <property type="entry name" value="PngaseF_N"/>
</dbReference>
<gene>
    <name evidence="5" type="ORF">SAMN04487935_1191</name>
</gene>
<dbReference type="Pfam" id="PF09112">
    <property type="entry name" value="N-glycanase_N"/>
    <property type="match status" value="1"/>
</dbReference>
<organism evidence="5 6">
    <name type="scientific">Flavobacterium noncentrifugens</name>
    <dbReference type="NCBI Taxonomy" id="1128970"/>
    <lineage>
        <taxon>Bacteria</taxon>
        <taxon>Pseudomonadati</taxon>
        <taxon>Bacteroidota</taxon>
        <taxon>Flavobacteriia</taxon>
        <taxon>Flavobacteriales</taxon>
        <taxon>Flavobacteriaceae</taxon>
        <taxon>Flavobacterium</taxon>
    </lineage>
</organism>
<dbReference type="AlphaFoldDB" id="A0A1G8V5U2"/>
<dbReference type="GO" id="GO:0016715">
    <property type="term" value="F:oxidoreductase activity, acting on paired donors, with incorporation or reduction of molecular oxygen, reduced ascorbate as one donor, and incorporation of one atom of oxygen"/>
    <property type="evidence" value="ECO:0007669"/>
    <property type="project" value="InterPro"/>
</dbReference>
<keyword evidence="1 3" id="KW-0732">Signal</keyword>
<dbReference type="Pfam" id="PF18962">
    <property type="entry name" value="Por_Secre_tail"/>
    <property type="match status" value="1"/>
</dbReference>
<dbReference type="NCBIfam" id="TIGR04183">
    <property type="entry name" value="Por_Secre_tail"/>
    <property type="match status" value="1"/>
</dbReference>
<dbReference type="SUPFAM" id="SSF49742">
    <property type="entry name" value="PHM/PNGase F"/>
    <property type="match status" value="1"/>
</dbReference>
<evidence type="ECO:0000256" key="2">
    <source>
        <dbReference type="ARBA" id="ARBA00023157"/>
    </source>
</evidence>
<keyword evidence="2" id="KW-1015">Disulfide bond</keyword>
<dbReference type="InterPro" id="IPR015197">
    <property type="entry name" value="PngaseF_C"/>
</dbReference>
<proteinExistence type="predicted"/>
<dbReference type="InterPro" id="IPR008977">
    <property type="entry name" value="PHM/PNGase_F_dom_sf"/>
</dbReference>
<evidence type="ECO:0000313" key="6">
    <source>
        <dbReference type="Proteomes" id="UP000199580"/>
    </source>
</evidence>
<dbReference type="Gene3D" id="2.60.120.230">
    <property type="match status" value="2"/>
</dbReference>
<evidence type="ECO:0000313" key="5">
    <source>
        <dbReference type="EMBL" id="SDJ61227.1"/>
    </source>
</evidence>
<feature type="signal peptide" evidence="3">
    <location>
        <begin position="1"/>
        <end position="21"/>
    </location>
</feature>